<evidence type="ECO:0000256" key="2">
    <source>
        <dbReference type="SAM" id="MobiDB-lite"/>
    </source>
</evidence>
<evidence type="ECO:0000256" key="1">
    <source>
        <dbReference type="SAM" id="Coils"/>
    </source>
</evidence>
<feature type="coiled-coil region" evidence="1">
    <location>
        <begin position="71"/>
        <end position="98"/>
    </location>
</feature>
<dbReference type="EMBL" id="PHWZ01001534">
    <property type="protein sequence ID" value="TEY22791.1"/>
    <property type="molecule type" value="Genomic_DNA"/>
</dbReference>
<protein>
    <submittedName>
        <fullName evidence="3">Uncharacterized protein</fullName>
    </submittedName>
</protein>
<gene>
    <name evidence="3" type="ORF">BOTCAL_1538g00030</name>
</gene>
<dbReference type="AlphaFoldDB" id="A0A4Y8CCC9"/>
<feature type="region of interest" description="Disordered" evidence="2">
    <location>
        <begin position="1"/>
        <end position="23"/>
    </location>
</feature>
<organism evidence="3 4">
    <name type="scientific">Botryotinia calthae</name>
    <dbReference type="NCBI Taxonomy" id="38488"/>
    <lineage>
        <taxon>Eukaryota</taxon>
        <taxon>Fungi</taxon>
        <taxon>Dikarya</taxon>
        <taxon>Ascomycota</taxon>
        <taxon>Pezizomycotina</taxon>
        <taxon>Leotiomycetes</taxon>
        <taxon>Helotiales</taxon>
        <taxon>Sclerotiniaceae</taxon>
        <taxon>Botryotinia</taxon>
    </lineage>
</organism>
<comment type="caution">
    <text evidence="3">The sequence shown here is derived from an EMBL/GenBank/DDBJ whole genome shotgun (WGS) entry which is preliminary data.</text>
</comment>
<dbReference type="Proteomes" id="UP000297299">
    <property type="component" value="Unassembled WGS sequence"/>
</dbReference>
<dbReference type="OrthoDB" id="3554392at2759"/>
<keyword evidence="1" id="KW-0175">Coiled coil</keyword>
<keyword evidence="4" id="KW-1185">Reference proteome</keyword>
<reference evidence="3 4" key="1">
    <citation type="submission" date="2017-11" db="EMBL/GenBank/DDBJ databases">
        <title>Comparative genomics of Botrytis spp.</title>
        <authorList>
            <person name="Valero-Jimenez C.A."/>
            <person name="Tapia P."/>
            <person name="Veloso J."/>
            <person name="Silva-Moreno E."/>
            <person name="Staats M."/>
            <person name="Valdes J.H."/>
            <person name="Van Kan J.A.L."/>
        </authorList>
    </citation>
    <scope>NUCLEOTIDE SEQUENCE [LARGE SCALE GENOMIC DNA]</scope>
    <source>
        <strain evidence="3 4">MUCL2830</strain>
    </source>
</reference>
<name>A0A4Y8CCC9_9HELO</name>
<accession>A0A4Y8CCC9</accession>
<evidence type="ECO:0000313" key="3">
    <source>
        <dbReference type="EMBL" id="TEY22791.1"/>
    </source>
</evidence>
<sequence>MQPKRTASKMMGSAAKAEDGPLKRMKEMLKENADKVTFSNGETEDFQFLIRCQNRDIVGHQRRIKMWGESIISSQKLIQELEKRIQEYKEDIEKNRQEIVELK</sequence>
<proteinExistence type="predicted"/>
<evidence type="ECO:0000313" key="4">
    <source>
        <dbReference type="Proteomes" id="UP000297299"/>
    </source>
</evidence>